<dbReference type="PANTHER" id="PTHR43096:SF52">
    <property type="entry name" value="DNAJ HOMOLOG 1, MITOCHONDRIAL-RELATED"/>
    <property type="match status" value="1"/>
</dbReference>
<dbReference type="PRINTS" id="PR00625">
    <property type="entry name" value="JDOMAIN"/>
</dbReference>
<dbReference type="FunFam" id="2.10.230.10:FF:000002">
    <property type="entry name" value="Molecular chaperone DnaJ"/>
    <property type="match status" value="1"/>
</dbReference>
<feature type="repeat" description="CXXCXGXG motif" evidence="8">
    <location>
        <begin position="210"/>
        <end position="217"/>
    </location>
</feature>
<name>A0A1G2JE90_9BACT</name>
<evidence type="ECO:0000313" key="13">
    <source>
        <dbReference type="Proteomes" id="UP000177751"/>
    </source>
</evidence>
<dbReference type="InterPro" id="IPR012724">
    <property type="entry name" value="DnaJ"/>
</dbReference>
<dbReference type="SUPFAM" id="SSF49493">
    <property type="entry name" value="HSP40/DnaJ peptide-binding domain"/>
    <property type="match status" value="2"/>
</dbReference>
<dbReference type="HAMAP" id="MF_01152">
    <property type="entry name" value="DnaJ"/>
    <property type="match status" value="1"/>
</dbReference>
<gene>
    <name evidence="8" type="primary">dnaJ</name>
    <name evidence="12" type="ORF">A2401_01655</name>
</gene>
<feature type="repeat" description="CXXCXGXG motif" evidence="8">
    <location>
        <begin position="196"/>
        <end position="203"/>
    </location>
</feature>
<dbReference type="InterPro" id="IPR018253">
    <property type="entry name" value="DnaJ_domain_CS"/>
</dbReference>
<dbReference type="Pfam" id="PF00684">
    <property type="entry name" value="DnaJ_CXXCXGXG"/>
    <property type="match status" value="1"/>
</dbReference>
<dbReference type="Proteomes" id="UP000177751">
    <property type="component" value="Unassembled WGS sequence"/>
</dbReference>
<comment type="similarity">
    <text evidence="6 8">Belongs to the DnaJ family.</text>
</comment>
<dbReference type="InterPro" id="IPR036869">
    <property type="entry name" value="J_dom_sf"/>
</dbReference>
<dbReference type="FunFam" id="2.60.260.20:FF:000005">
    <property type="entry name" value="Chaperone protein dnaJ 1, mitochondrial"/>
    <property type="match status" value="1"/>
</dbReference>
<dbReference type="Gene3D" id="2.10.230.10">
    <property type="entry name" value="Heat shock protein DnaJ, cysteine-rich domain"/>
    <property type="match status" value="1"/>
</dbReference>
<evidence type="ECO:0000256" key="7">
    <source>
        <dbReference type="ARBA" id="ARBA00067609"/>
    </source>
</evidence>
<dbReference type="CDD" id="cd06257">
    <property type="entry name" value="DnaJ"/>
    <property type="match status" value="1"/>
</dbReference>
<feature type="zinc finger region" description="CR-type" evidence="9">
    <location>
        <begin position="140"/>
        <end position="222"/>
    </location>
</feature>
<dbReference type="GO" id="GO:0031072">
    <property type="term" value="F:heat shock protein binding"/>
    <property type="evidence" value="ECO:0007669"/>
    <property type="project" value="InterPro"/>
</dbReference>
<keyword evidence="2 8" id="KW-0677">Repeat</keyword>
<dbReference type="PROSITE" id="PS51188">
    <property type="entry name" value="ZF_CR"/>
    <property type="match status" value="1"/>
</dbReference>
<dbReference type="CDD" id="cd10719">
    <property type="entry name" value="DnaJ_zf"/>
    <property type="match status" value="1"/>
</dbReference>
<evidence type="ECO:0000259" key="11">
    <source>
        <dbReference type="PROSITE" id="PS51188"/>
    </source>
</evidence>
<evidence type="ECO:0000313" key="12">
    <source>
        <dbReference type="EMBL" id="OGZ84730.1"/>
    </source>
</evidence>
<feature type="binding site" evidence="8">
    <location>
        <position position="170"/>
    </location>
    <ligand>
        <name>Zn(2+)</name>
        <dbReference type="ChEBI" id="CHEBI:29105"/>
        <label>2</label>
    </ligand>
</feature>
<dbReference type="NCBIfam" id="TIGR02349">
    <property type="entry name" value="DnaJ_bact"/>
    <property type="match status" value="1"/>
</dbReference>
<reference evidence="12 13" key="1">
    <citation type="journal article" date="2016" name="Nat. Commun.">
        <title>Thousands of microbial genomes shed light on interconnected biogeochemical processes in an aquifer system.</title>
        <authorList>
            <person name="Anantharaman K."/>
            <person name="Brown C.T."/>
            <person name="Hug L.A."/>
            <person name="Sharon I."/>
            <person name="Castelle C.J."/>
            <person name="Probst A.J."/>
            <person name="Thomas B.C."/>
            <person name="Singh A."/>
            <person name="Wilkins M.J."/>
            <person name="Karaoz U."/>
            <person name="Brodie E.L."/>
            <person name="Williams K.H."/>
            <person name="Hubbard S.S."/>
            <person name="Banfield J.F."/>
        </authorList>
    </citation>
    <scope>NUCLEOTIDE SEQUENCE [LARGE SCALE GENOMIC DNA]</scope>
</reference>
<dbReference type="GO" id="GO:0006260">
    <property type="term" value="P:DNA replication"/>
    <property type="evidence" value="ECO:0007669"/>
    <property type="project" value="UniProtKB-KW"/>
</dbReference>
<feature type="domain" description="J" evidence="10">
    <location>
        <begin position="2"/>
        <end position="63"/>
    </location>
</feature>
<proteinExistence type="inferred from homology"/>
<evidence type="ECO:0000256" key="3">
    <source>
        <dbReference type="ARBA" id="ARBA00022771"/>
    </source>
</evidence>
<evidence type="ECO:0000256" key="5">
    <source>
        <dbReference type="ARBA" id="ARBA00023186"/>
    </source>
</evidence>
<dbReference type="PROSITE" id="PS00636">
    <property type="entry name" value="DNAJ_1"/>
    <property type="match status" value="1"/>
</dbReference>
<dbReference type="NCBIfam" id="NF008035">
    <property type="entry name" value="PRK10767.1"/>
    <property type="match status" value="1"/>
</dbReference>
<sequence length="369" mass="40832">MNYYEVLGVEKSASQDEIKKAFHKLAHKYHPDKGGDEKKFKEINEAYQVLSDQQKRAQYDQFGRVFENGQPGGDSGFNWAWGNRPQGEEVEFDMGDIGDVFEEFFGGGMGGARRGNKRDTKKGKDIQVDIEIPLERVLKETTEKISLTKQILCQRCQGNGAEPGTKIKECFSCRGSGQVQQVKKTFLGSYTVFTTCPECKGEGTIPEKPCNVCKGEGRIKGQETIEVIIPAGVDTNQIIRIDGRGEAGKKGAKAGNLFVRIFIKKHPVFERRGDDLFAESEISFSQAALGDEIELKTLDSSTSSGQANILLQVPQGTESGKVLRISGKGVPHFGGYGKGNLYVVLRIKTPKKLTKEQKRLLDDLREQGL</sequence>
<feature type="binding site" evidence="8">
    <location>
        <position position="213"/>
    </location>
    <ligand>
        <name>Zn(2+)</name>
        <dbReference type="ChEBI" id="CHEBI:29105"/>
        <label>1</label>
    </ligand>
</feature>
<protein>
    <recommendedName>
        <fullName evidence="7 8">Chaperone protein DnaJ</fullName>
    </recommendedName>
</protein>
<evidence type="ECO:0000256" key="8">
    <source>
        <dbReference type="HAMAP-Rule" id="MF_01152"/>
    </source>
</evidence>
<dbReference type="PANTHER" id="PTHR43096">
    <property type="entry name" value="DNAJ HOMOLOG 1, MITOCHONDRIAL-RELATED"/>
    <property type="match status" value="1"/>
</dbReference>
<dbReference type="Gene3D" id="2.60.260.20">
    <property type="entry name" value="Urease metallochaperone UreE, N-terminal domain"/>
    <property type="match status" value="2"/>
</dbReference>
<accession>A0A1G2JE90</accession>
<evidence type="ECO:0000256" key="4">
    <source>
        <dbReference type="ARBA" id="ARBA00022833"/>
    </source>
</evidence>
<dbReference type="GO" id="GO:0005524">
    <property type="term" value="F:ATP binding"/>
    <property type="evidence" value="ECO:0007669"/>
    <property type="project" value="InterPro"/>
</dbReference>
<dbReference type="GO" id="GO:0051082">
    <property type="term" value="F:unfolded protein binding"/>
    <property type="evidence" value="ECO:0007669"/>
    <property type="project" value="UniProtKB-UniRule"/>
</dbReference>
<dbReference type="STRING" id="1802229.A2401_01655"/>
<dbReference type="GO" id="GO:0008270">
    <property type="term" value="F:zinc ion binding"/>
    <property type="evidence" value="ECO:0007669"/>
    <property type="project" value="UniProtKB-UniRule"/>
</dbReference>
<evidence type="ECO:0000256" key="6">
    <source>
        <dbReference type="ARBA" id="ARBA00061004"/>
    </source>
</evidence>
<keyword evidence="8" id="KW-0346">Stress response</keyword>
<dbReference type="InterPro" id="IPR002939">
    <property type="entry name" value="DnaJ_C"/>
</dbReference>
<evidence type="ECO:0000259" key="10">
    <source>
        <dbReference type="PROSITE" id="PS50076"/>
    </source>
</evidence>
<comment type="domain">
    <text evidence="8">The J domain is necessary and sufficient to stimulate DnaK ATPase activity. Zinc center 1 plays an important role in the autonomous, DnaK-independent chaperone activity of DnaJ. Zinc center 2 is essential for interaction with DnaK and for DnaJ activity.</text>
</comment>
<evidence type="ECO:0000256" key="1">
    <source>
        <dbReference type="ARBA" id="ARBA00022723"/>
    </source>
</evidence>
<feature type="binding site" evidence="8">
    <location>
        <position position="196"/>
    </location>
    <ligand>
        <name>Zn(2+)</name>
        <dbReference type="ChEBI" id="CHEBI:29105"/>
        <label>2</label>
    </ligand>
</feature>
<keyword evidence="8" id="KW-0963">Cytoplasm</keyword>
<dbReference type="EMBL" id="MHPP01000014">
    <property type="protein sequence ID" value="OGZ84730.1"/>
    <property type="molecule type" value="Genomic_DNA"/>
</dbReference>
<keyword evidence="1 8" id="KW-0479">Metal-binding</keyword>
<dbReference type="InterPro" id="IPR036410">
    <property type="entry name" value="HSP_DnaJ_Cys-rich_dom_sf"/>
</dbReference>
<feature type="binding site" evidence="8">
    <location>
        <position position="173"/>
    </location>
    <ligand>
        <name>Zn(2+)</name>
        <dbReference type="ChEBI" id="CHEBI:29105"/>
        <label>2</label>
    </ligand>
</feature>
<dbReference type="SUPFAM" id="SSF57938">
    <property type="entry name" value="DnaJ/Hsp40 cysteine-rich domain"/>
    <property type="match status" value="1"/>
</dbReference>
<comment type="caution">
    <text evidence="12">The sequence shown here is derived from an EMBL/GenBank/DDBJ whole genome shotgun (WGS) entry which is preliminary data.</text>
</comment>
<dbReference type="SUPFAM" id="SSF46565">
    <property type="entry name" value="Chaperone J-domain"/>
    <property type="match status" value="1"/>
</dbReference>
<keyword evidence="8" id="KW-0235">DNA replication</keyword>
<dbReference type="InterPro" id="IPR008971">
    <property type="entry name" value="HSP40/DnaJ_pept-bd"/>
</dbReference>
<feature type="domain" description="CR-type" evidence="11">
    <location>
        <begin position="140"/>
        <end position="222"/>
    </location>
</feature>
<comment type="subunit">
    <text evidence="8">Homodimer.</text>
</comment>
<dbReference type="GO" id="GO:0005737">
    <property type="term" value="C:cytoplasm"/>
    <property type="evidence" value="ECO:0007669"/>
    <property type="project" value="UniProtKB-SubCell"/>
</dbReference>
<dbReference type="AlphaFoldDB" id="A0A1G2JE90"/>
<organism evidence="12 13">
    <name type="scientific">Candidatus Staskawiczbacteria bacterium RIFOXYC1_FULL_38_18</name>
    <dbReference type="NCBI Taxonomy" id="1802229"/>
    <lineage>
        <taxon>Bacteria</taxon>
        <taxon>Candidatus Staskawicziibacteriota</taxon>
    </lineage>
</organism>
<dbReference type="PROSITE" id="PS50076">
    <property type="entry name" value="DNAJ_2"/>
    <property type="match status" value="1"/>
</dbReference>
<dbReference type="GO" id="GO:0042026">
    <property type="term" value="P:protein refolding"/>
    <property type="evidence" value="ECO:0007669"/>
    <property type="project" value="TreeGrafter"/>
</dbReference>
<feature type="binding site" evidence="8">
    <location>
        <position position="153"/>
    </location>
    <ligand>
        <name>Zn(2+)</name>
        <dbReference type="ChEBI" id="CHEBI:29105"/>
        <label>1</label>
    </ligand>
</feature>
<dbReference type="CDD" id="cd10747">
    <property type="entry name" value="DnaJ_C"/>
    <property type="match status" value="1"/>
</dbReference>
<dbReference type="Pfam" id="PF01556">
    <property type="entry name" value="DnaJ_C"/>
    <property type="match status" value="1"/>
</dbReference>
<evidence type="ECO:0000256" key="9">
    <source>
        <dbReference type="PROSITE-ProRule" id="PRU00546"/>
    </source>
</evidence>
<feature type="repeat" description="CXXCXGXG motif" evidence="8">
    <location>
        <begin position="170"/>
        <end position="177"/>
    </location>
</feature>
<comment type="cofactor">
    <cofactor evidence="8">
        <name>Zn(2+)</name>
        <dbReference type="ChEBI" id="CHEBI:29105"/>
    </cofactor>
    <text evidence="8">Binds 2 Zn(2+) ions per monomer.</text>
</comment>
<feature type="repeat" description="CXXCXGXG motif" evidence="8">
    <location>
        <begin position="153"/>
        <end position="160"/>
    </location>
</feature>
<dbReference type="InterPro" id="IPR001623">
    <property type="entry name" value="DnaJ_domain"/>
</dbReference>
<keyword evidence="3 8" id="KW-0863">Zinc-finger</keyword>
<feature type="binding site" evidence="8">
    <location>
        <position position="199"/>
    </location>
    <ligand>
        <name>Zn(2+)</name>
        <dbReference type="ChEBI" id="CHEBI:29105"/>
        <label>2</label>
    </ligand>
</feature>
<dbReference type="InterPro" id="IPR001305">
    <property type="entry name" value="HSP_DnaJ_Cys-rich_dom"/>
</dbReference>
<comment type="subcellular location">
    <subcellularLocation>
        <location evidence="8">Cytoplasm</location>
    </subcellularLocation>
</comment>
<keyword evidence="4 8" id="KW-0862">Zinc</keyword>
<feature type="binding site" evidence="8">
    <location>
        <position position="210"/>
    </location>
    <ligand>
        <name>Zn(2+)</name>
        <dbReference type="ChEBI" id="CHEBI:29105"/>
        <label>1</label>
    </ligand>
</feature>
<feature type="binding site" evidence="8">
    <location>
        <position position="156"/>
    </location>
    <ligand>
        <name>Zn(2+)</name>
        <dbReference type="ChEBI" id="CHEBI:29105"/>
        <label>1</label>
    </ligand>
</feature>
<dbReference type="SMART" id="SM00271">
    <property type="entry name" value="DnaJ"/>
    <property type="match status" value="1"/>
</dbReference>
<evidence type="ECO:0000256" key="2">
    <source>
        <dbReference type="ARBA" id="ARBA00022737"/>
    </source>
</evidence>
<dbReference type="GO" id="GO:0009408">
    <property type="term" value="P:response to heat"/>
    <property type="evidence" value="ECO:0007669"/>
    <property type="project" value="InterPro"/>
</dbReference>
<keyword evidence="5 8" id="KW-0143">Chaperone</keyword>
<dbReference type="Pfam" id="PF00226">
    <property type="entry name" value="DnaJ"/>
    <property type="match status" value="1"/>
</dbReference>
<dbReference type="Gene3D" id="1.10.287.110">
    <property type="entry name" value="DnaJ domain"/>
    <property type="match status" value="1"/>
</dbReference>
<comment type="function">
    <text evidence="8">Participates actively in the response to hyperosmotic and heat shock by preventing the aggregation of stress-denatured proteins and by disaggregating proteins, also in an autonomous, DnaK-independent fashion. Unfolded proteins bind initially to DnaJ; upon interaction with the DnaJ-bound protein, DnaK hydrolyzes its bound ATP, resulting in the formation of a stable complex. GrpE releases ADP from DnaK; ATP binding to DnaK triggers the release of the substrate protein, thus completing the reaction cycle. Several rounds of ATP-dependent interactions between DnaJ, DnaK and GrpE are required for fully efficient folding. Also involved, together with DnaK and GrpE, in the DNA replication of plasmids through activation of initiation proteins.</text>
</comment>